<dbReference type="PANTHER" id="PTHR15446:SF2">
    <property type="entry name" value="UROPLAKIN-3B-LIKE PROTEIN 1-RELATED"/>
    <property type="match status" value="1"/>
</dbReference>
<comment type="caution">
    <text evidence="3">The sequence shown here is derived from an EMBL/GenBank/DDBJ whole genome shotgun (WGS) entry which is preliminary data.</text>
</comment>
<dbReference type="PANTHER" id="PTHR15446">
    <property type="entry name" value="UROPLAKIN III"/>
    <property type="match status" value="1"/>
</dbReference>
<evidence type="ECO:0000256" key="2">
    <source>
        <dbReference type="SAM" id="SignalP"/>
    </source>
</evidence>
<dbReference type="AlphaFoldDB" id="A0A9D3M8D0"/>
<protein>
    <submittedName>
        <fullName evidence="3">Uncharacterized protein</fullName>
    </submittedName>
</protein>
<dbReference type="GO" id="GO:0016020">
    <property type="term" value="C:membrane"/>
    <property type="evidence" value="ECO:0007669"/>
    <property type="project" value="TreeGrafter"/>
</dbReference>
<evidence type="ECO:0000256" key="1">
    <source>
        <dbReference type="SAM" id="Phobius"/>
    </source>
</evidence>
<dbReference type="Proteomes" id="UP001044222">
    <property type="component" value="Chromosome 8"/>
</dbReference>
<keyword evidence="1" id="KW-0812">Transmembrane</keyword>
<evidence type="ECO:0000313" key="4">
    <source>
        <dbReference type="Proteomes" id="UP001044222"/>
    </source>
</evidence>
<accession>A0A9D3M8D0</accession>
<evidence type="ECO:0000313" key="3">
    <source>
        <dbReference type="EMBL" id="KAG5844340.1"/>
    </source>
</evidence>
<dbReference type="InterPro" id="IPR009952">
    <property type="entry name" value="Uroplakin-2"/>
</dbReference>
<keyword evidence="1" id="KW-1133">Transmembrane helix</keyword>
<keyword evidence="1" id="KW-0472">Membrane</keyword>
<gene>
    <name evidence="3" type="ORF">ANANG_G00161460</name>
</gene>
<feature type="signal peptide" evidence="2">
    <location>
        <begin position="1"/>
        <end position="20"/>
    </location>
</feature>
<feature type="chain" id="PRO_5038767575" evidence="2">
    <location>
        <begin position="21"/>
        <end position="304"/>
    </location>
</feature>
<dbReference type="InterPro" id="IPR024831">
    <property type="entry name" value="Uroplakin-3"/>
</dbReference>
<feature type="transmembrane region" description="Helical" evidence="1">
    <location>
        <begin position="197"/>
        <end position="221"/>
    </location>
</feature>
<name>A0A9D3M8D0_ANGAN</name>
<reference evidence="3" key="1">
    <citation type="submission" date="2021-01" db="EMBL/GenBank/DDBJ databases">
        <title>A chromosome-scale assembly of European eel, Anguilla anguilla.</title>
        <authorList>
            <person name="Henkel C."/>
            <person name="Jong-Raadsen S.A."/>
            <person name="Dufour S."/>
            <person name="Weltzien F.-A."/>
            <person name="Palstra A.P."/>
            <person name="Pelster B."/>
            <person name="Spaink H.P."/>
            <person name="Van Den Thillart G.E."/>
            <person name="Jansen H."/>
            <person name="Zahm M."/>
            <person name="Klopp C."/>
            <person name="Cedric C."/>
            <person name="Louis A."/>
            <person name="Berthelot C."/>
            <person name="Parey E."/>
            <person name="Roest Crollius H."/>
            <person name="Montfort J."/>
            <person name="Robinson-Rechavi M."/>
            <person name="Bucao C."/>
            <person name="Bouchez O."/>
            <person name="Gislard M."/>
            <person name="Lluch J."/>
            <person name="Milhes M."/>
            <person name="Lampietro C."/>
            <person name="Lopez Roques C."/>
            <person name="Donnadieu C."/>
            <person name="Braasch I."/>
            <person name="Desvignes T."/>
            <person name="Postlethwait J."/>
            <person name="Bobe J."/>
            <person name="Guiguen Y."/>
            <person name="Dirks R."/>
        </authorList>
    </citation>
    <scope>NUCLEOTIDE SEQUENCE</scope>
    <source>
        <strain evidence="3">Tag_6206</strain>
        <tissue evidence="3">Liver</tissue>
    </source>
</reference>
<keyword evidence="4" id="KW-1185">Reference proteome</keyword>
<dbReference type="Pfam" id="PF07353">
    <property type="entry name" value="Uroplakin_II"/>
    <property type="match status" value="1"/>
</dbReference>
<dbReference type="EMBL" id="JAFIRN010000008">
    <property type="protein sequence ID" value="KAG5844340.1"/>
    <property type="molecule type" value="Genomic_DNA"/>
</dbReference>
<sequence length="304" mass="32905">MALLTVVFAVLCLSIRSVLGKGSESFTPLISSNVFGNVTGNTVVLLTPVCYFNDVTCPPGKCFVYLVAAKDLGSSNFDTNKSSSSILTLSPYPTAFSKPTSKNYFLTKMGPLENFMCINGAKPKDFRVGSDGNCLTPNCNGIFSTGLTGVKFKYVLINSNQTNKVINETSWSSPINLLSPKSFTSLNDGLGGRSPSMIAITVILSVLLFLLLLLLIVALVYGARHAPEPMPVLGSLRIRRYNTHHMKDGVPQDNPAFEGNMKNYTTAEVLPNVPGAIDHLGPQNAVTLKRYNNHEFPEDISQTT</sequence>
<keyword evidence="2" id="KW-0732">Signal</keyword>
<proteinExistence type="predicted"/>
<organism evidence="3 4">
    <name type="scientific">Anguilla anguilla</name>
    <name type="common">European freshwater eel</name>
    <name type="synonym">Muraena anguilla</name>
    <dbReference type="NCBI Taxonomy" id="7936"/>
    <lineage>
        <taxon>Eukaryota</taxon>
        <taxon>Metazoa</taxon>
        <taxon>Chordata</taxon>
        <taxon>Craniata</taxon>
        <taxon>Vertebrata</taxon>
        <taxon>Euteleostomi</taxon>
        <taxon>Actinopterygii</taxon>
        <taxon>Neopterygii</taxon>
        <taxon>Teleostei</taxon>
        <taxon>Anguilliformes</taxon>
        <taxon>Anguillidae</taxon>
        <taxon>Anguilla</taxon>
    </lineage>
</organism>